<dbReference type="InterPro" id="IPR011009">
    <property type="entry name" value="Kinase-like_dom_sf"/>
</dbReference>
<keyword evidence="13" id="KW-1185">Reference proteome</keyword>
<dbReference type="InParanoid" id="B4MA71"/>
<dbReference type="InterPro" id="IPR017441">
    <property type="entry name" value="Protein_kinase_ATP_BS"/>
</dbReference>
<dbReference type="InterPro" id="IPR051334">
    <property type="entry name" value="SRPK"/>
</dbReference>
<dbReference type="Gene3D" id="3.30.200.20">
    <property type="entry name" value="Phosphorylase Kinase, domain 1"/>
    <property type="match status" value="1"/>
</dbReference>
<dbReference type="eggNOG" id="KOG1290">
    <property type="taxonomic scope" value="Eukaryota"/>
</dbReference>
<sequence length="615" mass="70510">MLELTQTGNRMDCMEDVVLQQRQQLPEPSYKYGVYRSRSENQLTHRLEQQREEHDVDHERYFAISKLGWGHYSTVWLCYDTQRNRYCAVKLVKSAVLYAESARHEIRLLRHIAQLSWHPLRDRVVNLTDNFSTSGVNGTHQCLVFDVLGDNMLMLIQRSGYQGLPLYNVKQIAYQVLQGLYLLHDQGNLIHTDLKPENVLLVADDVALRSQAAEASKKYLQEHVQQLVLDPEAKLSKTAKRRLRTKTKQSISFFQSHRKWLRERGITDLLQLARHGLLTTKMAVDAVTNQLPFLAYDGPNILNDAELQQLQALSEQFTEQVGDTALLLRQTAPGEPQSQLAGKKRGRERRQEAGSKAMKLLNSSPEKFMRYVQKCIEREEKEDNEPFHSSSKRIKIKKPAKKPAAAQRFTHSKVEQQSMTAQPNLNLIKRTDPALEPCKLKVAIADVGNACFIDHHVTEDIQTREYRAIEVILGAGYDTSADLWSAACLFWELATGEYLFEPNKWRGDASQDEVHVAHIIETCGPIPKELIERGEYSAEIFDADGQLLNIKNLDLHPLNKVLMERYNWSPNDATEFAEFLMPMLCTDPLRRVSAYAAINHPWLLLDEEPQDSNSK</sequence>
<dbReference type="AlphaFoldDB" id="B4MA71"/>
<dbReference type="FunFam" id="1.10.510.10:FF:000275">
    <property type="entry name" value="SRSF protein kinase 2 isoform X3"/>
    <property type="match status" value="1"/>
</dbReference>
<dbReference type="InterPro" id="IPR008271">
    <property type="entry name" value="Ser/Thr_kinase_AS"/>
</dbReference>
<evidence type="ECO:0000256" key="6">
    <source>
        <dbReference type="ARBA" id="ARBA00022840"/>
    </source>
</evidence>
<comment type="catalytic activity">
    <reaction evidence="7">
        <text>L-threonyl-[protein] + ATP = O-phospho-L-threonyl-[protein] + ADP + H(+)</text>
        <dbReference type="Rhea" id="RHEA:46608"/>
        <dbReference type="Rhea" id="RHEA-COMP:11060"/>
        <dbReference type="Rhea" id="RHEA-COMP:11605"/>
        <dbReference type="ChEBI" id="CHEBI:15378"/>
        <dbReference type="ChEBI" id="CHEBI:30013"/>
        <dbReference type="ChEBI" id="CHEBI:30616"/>
        <dbReference type="ChEBI" id="CHEBI:61977"/>
        <dbReference type="ChEBI" id="CHEBI:456216"/>
        <dbReference type="EC" id="2.7.11.1"/>
    </reaction>
</comment>
<evidence type="ECO:0000256" key="7">
    <source>
        <dbReference type="ARBA" id="ARBA00047899"/>
    </source>
</evidence>
<evidence type="ECO:0000256" key="8">
    <source>
        <dbReference type="ARBA" id="ARBA00048679"/>
    </source>
</evidence>
<name>B4MA71_DROVI</name>
<protein>
    <recommendedName>
        <fullName evidence="1">non-specific serine/threonine protein kinase</fullName>
        <ecNumber evidence="1">2.7.11.1</ecNumber>
    </recommendedName>
</protein>
<feature type="domain" description="Protein kinase" evidence="11">
    <location>
        <begin position="61"/>
        <end position="603"/>
    </location>
</feature>
<dbReference type="EMBL" id="CH940655">
    <property type="protein sequence ID" value="EDW66130.2"/>
    <property type="molecule type" value="Genomic_DNA"/>
</dbReference>
<gene>
    <name evidence="12" type="primary">Dvir\GJ15853</name>
    <name evidence="12" type="ORF">Dvir_GJ15853</name>
</gene>
<evidence type="ECO:0000256" key="4">
    <source>
        <dbReference type="ARBA" id="ARBA00022741"/>
    </source>
</evidence>
<dbReference type="PROSITE" id="PS50011">
    <property type="entry name" value="PROTEIN_KINASE_DOM"/>
    <property type="match status" value="1"/>
</dbReference>
<dbReference type="STRING" id="7244.B4MA71"/>
<dbReference type="GO" id="GO:0050684">
    <property type="term" value="P:regulation of mRNA processing"/>
    <property type="evidence" value="ECO:0007669"/>
    <property type="project" value="TreeGrafter"/>
</dbReference>
<dbReference type="PANTHER" id="PTHR47634:SF9">
    <property type="entry name" value="PROTEIN KINASE DOMAIN-CONTAINING PROTEIN-RELATED"/>
    <property type="match status" value="1"/>
</dbReference>
<dbReference type="PROSITE" id="PS00108">
    <property type="entry name" value="PROTEIN_KINASE_ST"/>
    <property type="match status" value="1"/>
</dbReference>
<dbReference type="SUPFAM" id="SSF56112">
    <property type="entry name" value="Protein kinase-like (PK-like)"/>
    <property type="match status" value="1"/>
</dbReference>
<feature type="region of interest" description="Disordered" evidence="10">
    <location>
        <begin position="331"/>
        <end position="356"/>
    </location>
</feature>
<keyword evidence="4 9" id="KW-0547">Nucleotide-binding</keyword>
<evidence type="ECO:0000256" key="5">
    <source>
        <dbReference type="ARBA" id="ARBA00022777"/>
    </source>
</evidence>
<feature type="binding site" evidence="9">
    <location>
        <position position="90"/>
    </location>
    <ligand>
        <name>ATP</name>
        <dbReference type="ChEBI" id="CHEBI:30616"/>
    </ligand>
</feature>
<dbReference type="OrthoDB" id="2649at2759"/>
<keyword evidence="3" id="KW-0808">Transferase</keyword>
<dbReference type="Pfam" id="PF00069">
    <property type="entry name" value="Pkinase"/>
    <property type="match status" value="2"/>
</dbReference>
<dbReference type="Proteomes" id="UP000008792">
    <property type="component" value="Unassembled WGS sequence"/>
</dbReference>
<dbReference type="PANTHER" id="PTHR47634">
    <property type="entry name" value="PROTEIN KINASE DOMAIN-CONTAINING PROTEIN-RELATED"/>
    <property type="match status" value="1"/>
</dbReference>
<organism evidence="12 13">
    <name type="scientific">Drosophila virilis</name>
    <name type="common">Fruit fly</name>
    <dbReference type="NCBI Taxonomy" id="7244"/>
    <lineage>
        <taxon>Eukaryota</taxon>
        <taxon>Metazoa</taxon>
        <taxon>Ecdysozoa</taxon>
        <taxon>Arthropoda</taxon>
        <taxon>Hexapoda</taxon>
        <taxon>Insecta</taxon>
        <taxon>Pterygota</taxon>
        <taxon>Neoptera</taxon>
        <taxon>Endopterygota</taxon>
        <taxon>Diptera</taxon>
        <taxon>Brachycera</taxon>
        <taxon>Muscomorpha</taxon>
        <taxon>Ephydroidea</taxon>
        <taxon>Drosophilidae</taxon>
        <taxon>Drosophila</taxon>
    </lineage>
</organism>
<keyword evidence="6 9" id="KW-0067">ATP-binding</keyword>
<dbReference type="GO" id="GO:0005634">
    <property type="term" value="C:nucleus"/>
    <property type="evidence" value="ECO:0007669"/>
    <property type="project" value="TreeGrafter"/>
</dbReference>
<keyword evidence="5" id="KW-0418">Kinase</keyword>
<reference evidence="12 13" key="1">
    <citation type="journal article" date="2007" name="Nature">
        <title>Evolution of genes and genomes on the Drosophila phylogeny.</title>
        <authorList>
            <consortium name="Drosophila 12 Genomes Consortium"/>
            <person name="Clark A.G."/>
            <person name="Eisen M.B."/>
            <person name="Smith D.R."/>
            <person name="Bergman C.M."/>
            <person name="Oliver B."/>
            <person name="Markow T.A."/>
            <person name="Kaufman T.C."/>
            <person name="Kellis M."/>
            <person name="Gelbart W."/>
            <person name="Iyer V.N."/>
            <person name="Pollard D.A."/>
            <person name="Sackton T.B."/>
            <person name="Larracuente A.M."/>
            <person name="Singh N.D."/>
            <person name="Abad J.P."/>
            <person name="Abt D.N."/>
            <person name="Adryan B."/>
            <person name="Aguade M."/>
            <person name="Akashi H."/>
            <person name="Anderson W.W."/>
            <person name="Aquadro C.F."/>
            <person name="Ardell D.H."/>
            <person name="Arguello R."/>
            <person name="Artieri C.G."/>
            <person name="Barbash D.A."/>
            <person name="Barker D."/>
            <person name="Barsanti P."/>
            <person name="Batterham P."/>
            <person name="Batzoglou S."/>
            <person name="Begun D."/>
            <person name="Bhutkar A."/>
            <person name="Blanco E."/>
            <person name="Bosak S.A."/>
            <person name="Bradley R.K."/>
            <person name="Brand A.D."/>
            <person name="Brent M.R."/>
            <person name="Brooks A.N."/>
            <person name="Brown R.H."/>
            <person name="Butlin R.K."/>
            <person name="Caggese C."/>
            <person name="Calvi B.R."/>
            <person name="Bernardo de Carvalho A."/>
            <person name="Caspi A."/>
            <person name="Castrezana S."/>
            <person name="Celniker S.E."/>
            <person name="Chang J.L."/>
            <person name="Chapple C."/>
            <person name="Chatterji S."/>
            <person name="Chinwalla A."/>
            <person name="Civetta A."/>
            <person name="Clifton S.W."/>
            <person name="Comeron J.M."/>
            <person name="Costello J.C."/>
            <person name="Coyne J.A."/>
            <person name="Daub J."/>
            <person name="David R.G."/>
            <person name="Delcher A.L."/>
            <person name="Delehaunty K."/>
            <person name="Do C.B."/>
            <person name="Ebling H."/>
            <person name="Edwards K."/>
            <person name="Eickbush T."/>
            <person name="Evans J.D."/>
            <person name="Filipski A."/>
            <person name="Findeiss S."/>
            <person name="Freyhult E."/>
            <person name="Fulton L."/>
            <person name="Fulton R."/>
            <person name="Garcia A.C."/>
            <person name="Gardiner A."/>
            <person name="Garfield D.A."/>
            <person name="Garvin B.E."/>
            <person name="Gibson G."/>
            <person name="Gilbert D."/>
            <person name="Gnerre S."/>
            <person name="Godfrey J."/>
            <person name="Good R."/>
            <person name="Gotea V."/>
            <person name="Gravely B."/>
            <person name="Greenberg A.J."/>
            <person name="Griffiths-Jones S."/>
            <person name="Gross S."/>
            <person name="Guigo R."/>
            <person name="Gustafson E.A."/>
            <person name="Haerty W."/>
            <person name="Hahn M.W."/>
            <person name="Halligan D.L."/>
            <person name="Halpern A.L."/>
            <person name="Halter G.M."/>
            <person name="Han M.V."/>
            <person name="Heger A."/>
            <person name="Hillier L."/>
            <person name="Hinrichs A.S."/>
            <person name="Holmes I."/>
            <person name="Hoskins R.A."/>
            <person name="Hubisz M.J."/>
            <person name="Hultmark D."/>
            <person name="Huntley M.A."/>
            <person name="Jaffe D.B."/>
            <person name="Jagadeeshan S."/>
            <person name="Jeck W.R."/>
            <person name="Johnson J."/>
            <person name="Jones C.D."/>
            <person name="Jordan W.C."/>
            <person name="Karpen G.H."/>
            <person name="Kataoka E."/>
            <person name="Keightley P.D."/>
            <person name="Kheradpour P."/>
            <person name="Kirkness E.F."/>
            <person name="Koerich L.B."/>
            <person name="Kristiansen K."/>
            <person name="Kudrna D."/>
            <person name="Kulathinal R.J."/>
            <person name="Kumar S."/>
            <person name="Kwok R."/>
            <person name="Lander E."/>
            <person name="Langley C.H."/>
            <person name="Lapoint R."/>
            <person name="Lazzaro B.P."/>
            <person name="Lee S.J."/>
            <person name="Levesque L."/>
            <person name="Li R."/>
            <person name="Lin C.F."/>
            <person name="Lin M.F."/>
            <person name="Lindblad-Toh K."/>
            <person name="Llopart A."/>
            <person name="Long M."/>
            <person name="Low L."/>
            <person name="Lozovsky E."/>
            <person name="Lu J."/>
            <person name="Luo M."/>
            <person name="Machado C.A."/>
            <person name="Makalowski W."/>
            <person name="Marzo M."/>
            <person name="Matsuda M."/>
            <person name="Matzkin L."/>
            <person name="McAllister B."/>
            <person name="McBride C.S."/>
            <person name="McKernan B."/>
            <person name="McKernan K."/>
            <person name="Mendez-Lago M."/>
            <person name="Minx P."/>
            <person name="Mollenhauer M.U."/>
            <person name="Montooth K."/>
            <person name="Mount S.M."/>
            <person name="Mu X."/>
            <person name="Myers E."/>
            <person name="Negre B."/>
            <person name="Newfeld S."/>
            <person name="Nielsen R."/>
            <person name="Noor M.A."/>
            <person name="O'Grady P."/>
            <person name="Pachter L."/>
            <person name="Papaceit M."/>
            <person name="Parisi M.J."/>
            <person name="Parisi M."/>
            <person name="Parts L."/>
            <person name="Pedersen J.S."/>
            <person name="Pesole G."/>
            <person name="Phillippy A.M."/>
            <person name="Ponting C.P."/>
            <person name="Pop M."/>
            <person name="Porcelli D."/>
            <person name="Powell J.R."/>
            <person name="Prohaska S."/>
            <person name="Pruitt K."/>
            <person name="Puig M."/>
            <person name="Quesneville H."/>
            <person name="Ram K.R."/>
            <person name="Rand D."/>
            <person name="Rasmussen M.D."/>
            <person name="Reed L.K."/>
            <person name="Reenan R."/>
            <person name="Reily A."/>
            <person name="Remington K.A."/>
            <person name="Rieger T.T."/>
            <person name="Ritchie M.G."/>
            <person name="Robin C."/>
            <person name="Rogers Y.H."/>
            <person name="Rohde C."/>
            <person name="Rozas J."/>
            <person name="Rubenfield M.J."/>
            <person name="Ruiz A."/>
            <person name="Russo S."/>
            <person name="Salzberg S.L."/>
            <person name="Sanchez-Gracia A."/>
            <person name="Saranga D.J."/>
            <person name="Sato H."/>
            <person name="Schaeffer S.W."/>
            <person name="Schatz M.C."/>
            <person name="Schlenke T."/>
            <person name="Schwartz R."/>
            <person name="Segarra C."/>
            <person name="Singh R.S."/>
            <person name="Sirot L."/>
            <person name="Sirota M."/>
            <person name="Sisneros N.B."/>
            <person name="Smith C.D."/>
            <person name="Smith T.F."/>
            <person name="Spieth J."/>
            <person name="Stage D.E."/>
            <person name="Stark A."/>
            <person name="Stephan W."/>
            <person name="Strausberg R.L."/>
            <person name="Strempel S."/>
            <person name="Sturgill D."/>
            <person name="Sutton G."/>
            <person name="Sutton G.G."/>
            <person name="Tao W."/>
            <person name="Teichmann S."/>
            <person name="Tobari Y.N."/>
            <person name="Tomimura Y."/>
            <person name="Tsolas J.M."/>
            <person name="Valente V.L."/>
            <person name="Venter E."/>
            <person name="Venter J.C."/>
            <person name="Vicario S."/>
            <person name="Vieira F.G."/>
            <person name="Vilella A.J."/>
            <person name="Villasante A."/>
            <person name="Walenz B."/>
            <person name="Wang J."/>
            <person name="Wasserman M."/>
            <person name="Watts T."/>
            <person name="Wilson D."/>
            <person name="Wilson R.K."/>
            <person name="Wing R.A."/>
            <person name="Wolfner M.F."/>
            <person name="Wong A."/>
            <person name="Wong G.K."/>
            <person name="Wu C.I."/>
            <person name="Wu G."/>
            <person name="Yamamoto D."/>
            <person name="Yang H.P."/>
            <person name="Yang S.P."/>
            <person name="Yorke J.A."/>
            <person name="Yoshida K."/>
            <person name="Zdobnov E."/>
            <person name="Zhang P."/>
            <person name="Zhang Y."/>
            <person name="Zimin A.V."/>
            <person name="Baldwin J."/>
            <person name="Abdouelleil A."/>
            <person name="Abdulkadir J."/>
            <person name="Abebe A."/>
            <person name="Abera B."/>
            <person name="Abreu J."/>
            <person name="Acer S.C."/>
            <person name="Aftuck L."/>
            <person name="Alexander A."/>
            <person name="An P."/>
            <person name="Anderson E."/>
            <person name="Anderson S."/>
            <person name="Arachi H."/>
            <person name="Azer M."/>
            <person name="Bachantsang P."/>
            <person name="Barry A."/>
            <person name="Bayul T."/>
            <person name="Berlin A."/>
            <person name="Bessette D."/>
            <person name="Bloom T."/>
            <person name="Blye J."/>
            <person name="Boguslavskiy L."/>
            <person name="Bonnet C."/>
            <person name="Boukhgalter B."/>
            <person name="Bourzgui I."/>
            <person name="Brown A."/>
            <person name="Cahill P."/>
            <person name="Channer S."/>
            <person name="Cheshatsang Y."/>
            <person name="Chuda L."/>
            <person name="Citroen M."/>
            <person name="Collymore A."/>
            <person name="Cooke P."/>
            <person name="Costello M."/>
            <person name="D'Aco K."/>
            <person name="Daza R."/>
            <person name="De Haan G."/>
            <person name="DeGray S."/>
            <person name="DeMaso C."/>
            <person name="Dhargay N."/>
            <person name="Dooley K."/>
            <person name="Dooley E."/>
            <person name="Doricent M."/>
            <person name="Dorje P."/>
            <person name="Dorjee K."/>
            <person name="Dupes A."/>
            <person name="Elong R."/>
            <person name="Falk J."/>
            <person name="Farina A."/>
            <person name="Faro S."/>
            <person name="Ferguson D."/>
            <person name="Fisher S."/>
            <person name="Foley C.D."/>
            <person name="Franke A."/>
            <person name="Friedrich D."/>
            <person name="Gadbois L."/>
            <person name="Gearin G."/>
            <person name="Gearin C.R."/>
            <person name="Giannoukos G."/>
            <person name="Goode T."/>
            <person name="Graham J."/>
            <person name="Grandbois E."/>
            <person name="Grewal S."/>
            <person name="Gyaltsen K."/>
            <person name="Hafez N."/>
            <person name="Hagos B."/>
            <person name="Hall J."/>
            <person name="Henson C."/>
            <person name="Hollinger A."/>
            <person name="Honan T."/>
            <person name="Huard M.D."/>
            <person name="Hughes L."/>
            <person name="Hurhula B."/>
            <person name="Husby M.E."/>
            <person name="Kamat A."/>
            <person name="Kanga B."/>
            <person name="Kashin S."/>
            <person name="Khazanovich D."/>
            <person name="Kisner P."/>
            <person name="Lance K."/>
            <person name="Lara M."/>
            <person name="Lee W."/>
            <person name="Lennon N."/>
            <person name="Letendre F."/>
            <person name="LeVine R."/>
            <person name="Lipovsky A."/>
            <person name="Liu X."/>
            <person name="Liu J."/>
            <person name="Liu S."/>
            <person name="Lokyitsang T."/>
            <person name="Lokyitsang Y."/>
            <person name="Lubonja R."/>
            <person name="Lui A."/>
            <person name="MacDonald P."/>
            <person name="Magnisalis V."/>
            <person name="Maru K."/>
            <person name="Matthews C."/>
            <person name="McCusker W."/>
            <person name="McDonough S."/>
            <person name="Mehta T."/>
            <person name="Meldrim J."/>
            <person name="Meneus L."/>
            <person name="Mihai O."/>
            <person name="Mihalev A."/>
            <person name="Mihova T."/>
            <person name="Mittelman R."/>
            <person name="Mlenga V."/>
            <person name="Montmayeur A."/>
            <person name="Mulrain L."/>
            <person name="Navidi A."/>
            <person name="Naylor J."/>
            <person name="Negash T."/>
            <person name="Nguyen T."/>
            <person name="Nguyen N."/>
            <person name="Nicol R."/>
            <person name="Norbu C."/>
            <person name="Norbu N."/>
            <person name="Novod N."/>
            <person name="O'Neill B."/>
            <person name="Osman S."/>
            <person name="Markiewicz E."/>
            <person name="Oyono O.L."/>
            <person name="Patti C."/>
            <person name="Phunkhang P."/>
            <person name="Pierre F."/>
            <person name="Priest M."/>
            <person name="Raghuraman S."/>
            <person name="Rege F."/>
            <person name="Reyes R."/>
            <person name="Rise C."/>
            <person name="Rogov P."/>
            <person name="Ross K."/>
            <person name="Ryan E."/>
            <person name="Settipalli S."/>
            <person name="Shea T."/>
            <person name="Sherpa N."/>
            <person name="Shi L."/>
            <person name="Shih D."/>
            <person name="Sparrow T."/>
            <person name="Spaulding J."/>
            <person name="Stalker J."/>
            <person name="Stange-Thomann N."/>
            <person name="Stavropoulos S."/>
            <person name="Stone C."/>
            <person name="Strader C."/>
            <person name="Tesfaye S."/>
            <person name="Thomson T."/>
            <person name="Thoulutsang Y."/>
            <person name="Thoulutsang D."/>
            <person name="Topham K."/>
            <person name="Topping I."/>
            <person name="Tsamla T."/>
            <person name="Vassiliev H."/>
            <person name="Vo A."/>
            <person name="Wangchuk T."/>
            <person name="Wangdi T."/>
            <person name="Weiand M."/>
            <person name="Wilkinson J."/>
            <person name="Wilson A."/>
            <person name="Yadav S."/>
            <person name="Young G."/>
            <person name="Yu Q."/>
            <person name="Zembek L."/>
            <person name="Zhong D."/>
            <person name="Zimmer A."/>
            <person name="Zwirko Z."/>
            <person name="Jaffe D.B."/>
            <person name="Alvarez P."/>
            <person name="Brockman W."/>
            <person name="Butler J."/>
            <person name="Chin C."/>
            <person name="Gnerre S."/>
            <person name="Grabherr M."/>
            <person name="Kleber M."/>
            <person name="Mauceli E."/>
            <person name="MacCallum I."/>
        </authorList>
    </citation>
    <scope>NUCLEOTIDE SEQUENCE [LARGE SCALE GENOMIC DNA]</scope>
    <source>
        <strain evidence="13">Tucson 15010-1051.87</strain>
    </source>
</reference>
<evidence type="ECO:0000256" key="10">
    <source>
        <dbReference type="SAM" id="MobiDB-lite"/>
    </source>
</evidence>
<evidence type="ECO:0000313" key="13">
    <source>
        <dbReference type="Proteomes" id="UP000008792"/>
    </source>
</evidence>
<feature type="compositionally biased region" description="Basic residues" evidence="10">
    <location>
        <begin position="390"/>
        <end position="401"/>
    </location>
</feature>
<evidence type="ECO:0000313" key="12">
    <source>
        <dbReference type="EMBL" id="EDW66130.2"/>
    </source>
</evidence>
<dbReference type="PROSITE" id="PS00107">
    <property type="entry name" value="PROTEIN_KINASE_ATP"/>
    <property type="match status" value="1"/>
</dbReference>
<keyword evidence="2" id="KW-0723">Serine/threonine-protein kinase</keyword>
<accession>B4MA71</accession>
<dbReference type="GO" id="GO:0005737">
    <property type="term" value="C:cytoplasm"/>
    <property type="evidence" value="ECO:0007669"/>
    <property type="project" value="TreeGrafter"/>
</dbReference>
<evidence type="ECO:0000256" key="2">
    <source>
        <dbReference type="ARBA" id="ARBA00022527"/>
    </source>
</evidence>
<evidence type="ECO:0000256" key="9">
    <source>
        <dbReference type="PROSITE-ProRule" id="PRU10141"/>
    </source>
</evidence>
<dbReference type="InterPro" id="IPR000719">
    <property type="entry name" value="Prot_kinase_dom"/>
</dbReference>
<feature type="region of interest" description="Disordered" evidence="10">
    <location>
        <begin position="381"/>
        <end position="417"/>
    </location>
</feature>
<dbReference type="SMART" id="SM00220">
    <property type="entry name" value="S_TKc"/>
    <property type="match status" value="1"/>
</dbReference>
<dbReference type="GO" id="GO:0004674">
    <property type="term" value="F:protein serine/threonine kinase activity"/>
    <property type="evidence" value="ECO:0007669"/>
    <property type="project" value="UniProtKB-KW"/>
</dbReference>
<evidence type="ECO:0000259" key="11">
    <source>
        <dbReference type="PROSITE" id="PS50011"/>
    </source>
</evidence>
<evidence type="ECO:0000256" key="1">
    <source>
        <dbReference type="ARBA" id="ARBA00012513"/>
    </source>
</evidence>
<dbReference type="HOGENOM" id="CLU_000288_81_9_1"/>
<comment type="catalytic activity">
    <reaction evidence="8">
        <text>L-seryl-[protein] + ATP = O-phospho-L-seryl-[protein] + ADP + H(+)</text>
        <dbReference type="Rhea" id="RHEA:17989"/>
        <dbReference type="Rhea" id="RHEA-COMP:9863"/>
        <dbReference type="Rhea" id="RHEA-COMP:11604"/>
        <dbReference type="ChEBI" id="CHEBI:15378"/>
        <dbReference type="ChEBI" id="CHEBI:29999"/>
        <dbReference type="ChEBI" id="CHEBI:30616"/>
        <dbReference type="ChEBI" id="CHEBI:83421"/>
        <dbReference type="ChEBI" id="CHEBI:456216"/>
        <dbReference type="EC" id="2.7.11.1"/>
    </reaction>
</comment>
<dbReference type="EC" id="2.7.11.1" evidence="1"/>
<evidence type="ECO:0000256" key="3">
    <source>
        <dbReference type="ARBA" id="ARBA00022679"/>
    </source>
</evidence>
<dbReference type="Gene3D" id="1.10.510.10">
    <property type="entry name" value="Transferase(Phosphotransferase) domain 1"/>
    <property type="match status" value="2"/>
</dbReference>
<proteinExistence type="predicted"/>
<dbReference type="GO" id="GO:0005524">
    <property type="term" value="F:ATP binding"/>
    <property type="evidence" value="ECO:0007669"/>
    <property type="project" value="UniProtKB-UniRule"/>
</dbReference>
<dbReference type="GO" id="GO:0000245">
    <property type="term" value="P:spliceosomal complex assembly"/>
    <property type="evidence" value="ECO:0007669"/>
    <property type="project" value="TreeGrafter"/>
</dbReference>